<dbReference type="Proteomes" id="UP000035352">
    <property type="component" value="Chromosome"/>
</dbReference>
<dbReference type="RefSeq" id="WP_047196966.1">
    <property type="nucleotide sequence ID" value="NZ_CP011371.1"/>
</dbReference>
<dbReference type="PATRIC" id="fig|413882.6.peg.5492"/>
<dbReference type="InterPro" id="IPR029476">
    <property type="entry name" value="DNase_NucA_NucB"/>
</dbReference>
<protein>
    <recommendedName>
        <fullName evidence="1">Deoxyribonuclease NucA/NucB domain-containing protein</fullName>
    </recommendedName>
</protein>
<feature type="domain" description="Deoxyribonuclease NucA/NucB" evidence="1">
    <location>
        <begin position="379"/>
        <end position="442"/>
    </location>
</feature>
<evidence type="ECO:0000259" key="1">
    <source>
        <dbReference type="Pfam" id="PF14040"/>
    </source>
</evidence>
<organism evidence="2 3">
    <name type="scientific">Caldimonas brevitalea</name>
    <dbReference type="NCBI Taxonomy" id="413882"/>
    <lineage>
        <taxon>Bacteria</taxon>
        <taxon>Pseudomonadati</taxon>
        <taxon>Pseudomonadota</taxon>
        <taxon>Betaproteobacteria</taxon>
        <taxon>Burkholderiales</taxon>
        <taxon>Sphaerotilaceae</taxon>
        <taxon>Caldimonas</taxon>
    </lineage>
</organism>
<reference evidence="2 3" key="1">
    <citation type="submission" date="2015-05" db="EMBL/GenBank/DDBJ databases">
        <authorList>
            <person name="Tang B."/>
            <person name="Yu Y."/>
        </authorList>
    </citation>
    <scope>NUCLEOTIDE SEQUENCE [LARGE SCALE GENOMIC DNA]</scope>
    <source>
        <strain evidence="2 3">DSM 7029</strain>
    </source>
</reference>
<dbReference type="Pfam" id="PF14040">
    <property type="entry name" value="DNase_NucA_NucB"/>
    <property type="match status" value="1"/>
</dbReference>
<dbReference type="KEGG" id="pbh:AAW51_5254"/>
<gene>
    <name evidence="2" type="ORF">AAW51_5254</name>
</gene>
<accession>A0A0G3BZH5</accession>
<evidence type="ECO:0000313" key="2">
    <source>
        <dbReference type="EMBL" id="AKJ31945.1"/>
    </source>
</evidence>
<keyword evidence="3" id="KW-1185">Reference proteome</keyword>
<sequence>MGVNTIDNQWARYTAGFALAAACALSACGGGGSDSNEAAAEAESNGLSSDWAGALSVEAAAAAGVPRGGYQPCTQDNEFALVAGVPNDYEQTLVNRHVDCRMADSSEFKVYEYIQPDPNSGHVEVEIGTARVRTQLATYGNSNVLAKTYRFRMQVIEFTPNPNYRGTNPRPDIQLRPRVSCASGYNNSTAQGCSETPIDVVASTKTLKQWGPQQEMTVTFSWTKDPNTKSDWEQFLVYMNNFRYTLKGTPYAAPLNPGGDPIYNDVPSGLSYPPALRCDRGVAQSGTKGCVFTDAAPVYVLDRADTTLTEAAEHIYEAQNHPDDAARSPGKFQLKAGTRAIPADAVKGINALQRAKSERVRAENRERSCQASDSLFLTRLPLYTSASCAANPAGCQCDEYPFASTWNGGAFNPDRTSAKRINGAHNNAAGGGKLTNWYRTERVLDHSFADDQQTPPGQLPTHVAGDEFWVHIQ</sequence>
<name>A0A0G3BZH5_9BURK</name>
<dbReference type="EMBL" id="CP011371">
    <property type="protein sequence ID" value="AKJ31945.1"/>
    <property type="molecule type" value="Genomic_DNA"/>
</dbReference>
<proteinExistence type="predicted"/>
<evidence type="ECO:0000313" key="3">
    <source>
        <dbReference type="Proteomes" id="UP000035352"/>
    </source>
</evidence>
<dbReference type="OrthoDB" id="2751008at2"/>
<dbReference type="STRING" id="413882.AAW51_5254"/>
<dbReference type="AlphaFoldDB" id="A0A0G3BZH5"/>